<sequence>MVRGLRIVPRFDINIRSFQEGAQGFGDEQMIDTKTVVLFKPFHTIIPPGKALVVVMKNSETVSKSQRQ</sequence>
<dbReference type="EMBL" id="AMCI01001023">
    <property type="protein sequence ID" value="EJX06909.1"/>
    <property type="molecule type" value="Genomic_DNA"/>
</dbReference>
<protein>
    <submittedName>
        <fullName evidence="1">Uncharacterized protein</fullName>
    </submittedName>
</protein>
<dbReference type="AlphaFoldDB" id="J9GIE5"/>
<name>J9GIE5_9ZZZZ</name>
<evidence type="ECO:0000313" key="1">
    <source>
        <dbReference type="EMBL" id="EJX06909.1"/>
    </source>
</evidence>
<proteinExistence type="predicted"/>
<organism evidence="1">
    <name type="scientific">gut metagenome</name>
    <dbReference type="NCBI Taxonomy" id="749906"/>
    <lineage>
        <taxon>unclassified sequences</taxon>
        <taxon>metagenomes</taxon>
        <taxon>organismal metagenomes</taxon>
    </lineage>
</organism>
<accession>J9GIE5</accession>
<comment type="caution">
    <text evidence="1">The sequence shown here is derived from an EMBL/GenBank/DDBJ whole genome shotgun (WGS) entry which is preliminary data.</text>
</comment>
<reference evidence="1" key="1">
    <citation type="journal article" date="2012" name="PLoS ONE">
        <title>Gene sets for utilization of primary and secondary nutrition supplies in the distal gut of endangered iberian lynx.</title>
        <authorList>
            <person name="Alcaide M."/>
            <person name="Messina E."/>
            <person name="Richter M."/>
            <person name="Bargiela R."/>
            <person name="Peplies J."/>
            <person name="Huws S.A."/>
            <person name="Newbold C.J."/>
            <person name="Golyshin P.N."/>
            <person name="Simon M.A."/>
            <person name="Lopez G."/>
            <person name="Yakimov M.M."/>
            <person name="Ferrer M."/>
        </authorList>
    </citation>
    <scope>NUCLEOTIDE SEQUENCE</scope>
</reference>
<gene>
    <name evidence="1" type="ORF">EVA_04980</name>
</gene>